<dbReference type="SUPFAM" id="SSF48452">
    <property type="entry name" value="TPR-like"/>
    <property type="match status" value="2"/>
</dbReference>
<gene>
    <name evidence="2" type="ORF">RhiirA5_432394</name>
</gene>
<dbReference type="Pfam" id="PF12895">
    <property type="entry name" value="ANAPC3"/>
    <property type="match status" value="1"/>
</dbReference>
<dbReference type="EMBL" id="LLXJ01002951">
    <property type="protein sequence ID" value="PKB97856.1"/>
    <property type="molecule type" value="Genomic_DNA"/>
</dbReference>
<dbReference type="InterPro" id="IPR011990">
    <property type="entry name" value="TPR-like_helical_dom_sf"/>
</dbReference>
<evidence type="ECO:0000313" key="2">
    <source>
        <dbReference type="EMBL" id="PKB97856.1"/>
    </source>
</evidence>
<feature type="non-terminal residue" evidence="2">
    <location>
        <position position="1"/>
    </location>
</feature>
<feature type="repeat" description="TPR" evidence="1">
    <location>
        <begin position="35"/>
        <end position="68"/>
    </location>
</feature>
<sequence>YSLRCILAYIYRCHNNYEQAHLFLKEAIDLNPKRPVAYFICGEIFFRQNEYDKAINYLNKSMRYKKKINNSYILLGNSHLLRNKLNDGYYDGYYEYRGAAIKNYNIALKNDPNNYLCLKYCAYAYEIEGDYLSTSRLLNKLLNINKEDSLVLCYLLSDLDKIIQLDPLNSSAYYLKCFTYYTKNDNNNAKISFKKYEELLLNSDNILAKIQLFYLEYLLNKNSSKDLDDILAKIDKYYNIYEDKFLQFIRCKIYIELKKYNEARSLLKHIGIEFIDYFMEEHPDFLSCNQVYTDYVESELTKLGIDHVFSRYMYINHGVYFVSNLTNLYPELYRIREGDISSLSGPVLSSKDENLYLFLPKLKVRNNNQLICKMNVKKILSKDCFIKFTPNGFFYRDVHMLRHKNVSNLEGLGWIEYRTPIRSPLHYDDKLSIEIVTNSVEMQIEYVRFGEFNYNRDKITYIHNISLMGYLLPHYRKFFSNVPETFKDKYLSRKEMENLLDLKVILNSL</sequence>
<dbReference type="VEuPathDB" id="FungiDB:RhiirFUN_013777"/>
<dbReference type="InterPro" id="IPR019734">
    <property type="entry name" value="TPR_rpt"/>
</dbReference>
<evidence type="ECO:0000256" key="1">
    <source>
        <dbReference type="PROSITE-ProRule" id="PRU00339"/>
    </source>
</evidence>
<name>A0A2N0NTF1_9GLOM</name>
<organism evidence="2 3">
    <name type="scientific">Rhizophagus irregularis</name>
    <dbReference type="NCBI Taxonomy" id="588596"/>
    <lineage>
        <taxon>Eukaryota</taxon>
        <taxon>Fungi</taxon>
        <taxon>Fungi incertae sedis</taxon>
        <taxon>Mucoromycota</taxon>
        <taxon>Glomeromycotina</taxon>
        <taxon>Glomeromycetes</taxon>
        <taxon>Glomerales</taxon>
        <taxon>Glomeraceae</taxon>
        <taxon>Rhizophagus</taxon>
    </lineage>
</organism>
<reference evidence="2 3" key="1">
    <citation type="submission" date="2016-04" db="EMBL/GenBank/DDBJ databases">
        <title>Genome analyses suggest a sexual origin of heterokaryosis in a supposedly ancient asexual fungus.</title>
        <authorList>
            <person name="Ropars J."/>
            <person name="Sedzielewska K."/>
            <person name="Noel J."/>
            <person name="Charron P."/>
            <person name="Farinelli L."/>
            <person name="Marton T."/>
            <person name="Kruger M."/>
            <person name="Pelin A."/>
            <person name="Brachmann A."/>
            <person name="Corradi N."/>
        </authorList>
    </citation>
    <scope>NUCLEOTIDE SEQUENCE [LARGE SCALE GENOMIC DNA]</scope>
    <source>
        <strain evidence="2 3">A5</strain>
    </source>
</reference>
<comment type="caution">
    <text evidence="2">The sequence shown here is derived from an EMBL/GenBank/DDBJ whole genome shotgun (WGS) entry which is preliminary data.</text>
</comment>
<proteinExistence type="predicted"/>
<dbReference type="Proteomes" id="UP000232722">
    <property type="component" value="Unassembled WGS sequence"/>
</dbReference>
<accession>A0A2N0NTF1</accession>
<keyword evidence="1" id="KW-0802">TPR repeat</keyword>
<evidence type="ECO:0000313" key="3">
    <source>
        <dbReference type="Proteomes" id="UP000232722"/>
    </source>
</evidence>
<dbReference type="PROSITE" id="PS50005">
    <property type="entry name" value="TPR"/>
    <property type="match status" value="1"/>
</dbReference>
<dbReference type="VEuPathDB" id="FungiDB:RhiirA1_481405"/>
<dbReference type="SMART" id="SM00028">
    <property type="entry name" value="TPR"/>
    <property type="match status" value="3"/>
</dbReference>
<reference evidence="2 3" key="2">
    <citation type="submission" date="2017-09" db="EMBL/GenBank/DDBJ databases">
        <title>Extensive intraspecific genome diversity in a model arbuscular mycorrhizal fungus.</title>
        <authorList>
            <person name="Chen E.C."/>
            <person name="Morin E."/>
            <person name="Beaudet D."/>
            <person name="Noel J."/>
            <person name="Ndikumana S."/>
            <person name="Charron P."/>
            <person name="St-Onge C."/>
            <person name="Giorgi J."/>
            <person name="Grigoriev I.V."/>
            <person name="Roux C."/>
            <person name="Martin F.M."/>
            <person name="Corradi N."/>
        </authorList>
    </citation>
    <scope>NUCLEOTIDE SEQUENCE [LARGE SCALE GENOMIC DNA]</scope>
    <source>
        <strain evidence="2 3">A5</strain>
    </source>
</reference>
<protein>
    <submittedName>
        <fullName evidence="2">TPR-like protein</fullName>
    </submittedName>
</protein>
<dbReference type="VEuPathDB" id="FungiDB:RhiirA1_483605"/>
<dbReference type="AlphaFoldDB" id="A0A2N0NTF1"/>
<dbReference type="VEuPathDB" id="FungiDB:RhiirA1_485710"/>
<dbReference type="Gene3D" id="1.25.40.10">
    <property type="entry name" value="Tetratricopeptide repeat domain"/>
    <property type="match status" value="3"/>
</dbReference>